<comment type="caution">
    <text evidence="8">The sequence shown here is derived from an EMBL/GenBank/DDBJ whole genome shotgun (WGS) entry which is preliminary data.</text>
</comment>
<evidence type="ECO:0000256" key="1">
    <source>
        <dbReference type="ARBA" id="ARBA00004240"/>
    </source>
</evidence>
<protein>
    <recommendedName>
        <fullName evidence="7">Trafficking protein particle complex subunit</fullName>
    </recommendedName>
</protein>
<dbReference type="PANTHER" id="PTHR20902">
    <property type="entry name" value="41-2 PROTEIN ANTIGEN-RELATED"/>
    <property type="match status" value="1"/>
</dbReference>
<keyword evidence="5 7" id="KW-0931">ER-Golgi transport</keyword>
<dbReference type="GO" id="GO:0006888">
    <property type="term" value="P:endoplasmic reticulum to Golgi vesicle-mediated transport"/>
    <property type="evidence" value="ECO:0007669"/>
    <property type="project" value="TreeGrafter"/>
</dbReference>
<gene>
    <name evidence="8" type="ORF">QR46_4409</name>
</gene>
<name>A0A132NNH0_GIAIN</name>
<dbReference type="PANTHER" id="PTHR20902:SF0">
    <property type="entry name" value="TRAFFICKING PROTEIN PARTICLE COMPLEX SUBUNIT 5"/>
    <property type="match status" value="1"/>
</dbReference>
<dbReference type="Gene3D" id="3.30.1380.20">
    <property type="entry name" value="Trafficking protein particle complex subunit 3"/>
    <property type="match status" value="1"/>
</dbReference>
<evidence type="ECO:0000256" key="4">
    <source>
        <dbReference type="ARBA" id="ARBA00022824"/>
    </source>
</evidence>
<evidence type="ECO:0000256" key="2">
    <source>
        <dbReference type="ARBA" id="ARBA00006218"/>
    </source>
</evidence>
<dbReference type="AlphaFoldDB" id="A0A132NNH0"/>
<organism evidence="8 9">
    <name type="scientific">Giardia duodenalis assemblage B</name>
    <dbReference type="NCBI Taxonomy" id="1394984"/>
    <lineage>
        <taxon>Eukaryota</taxon>
        <taxon>Metamonada</taxon>
        <taxon>Diplomonadida</taxon>
        <taxon>Hexamitidae</taxon>
        <taxon>Giardiinae</taxon>
        <taxon>Giardia</taxon>
    </lineage>
</organism>
<dbReference type="EMBL" id="JXTI01000168">
    <property type="protein sequence ID" value="KWX11635.1"/>
    <property type="molecule type" value="Genomic_DNA"/>
</dbReference>
<sequence>MALRETFTRALELGAAGSPAVVPLSSIVCLLNEYFQYAQRTCKTVEEIESKMARLGVDAGRPLWTYVRMLDKMRSKSQDTICKLTRPEVILHYLKDTVWPILFGKPATDIKKPATETLEYYFVDEWPVLEHYTSYPPNYGGALPSMFVAGLIEGFLACCGFKTKILAYNVLDDPNPNITFHISFSKP</sequence>
<accession>A0A132NNH0</accession>
<comment type="similarity">
    <text evidence="2 7">Belongs to the TRAPP small subunits family. BET3 subfamily.</text>
</comment>
<proteinExistence type="inferred from homology"/>
<evidence type="ECO:0000313" key="8">
    <source>
        <dbReference type="EMBL" id="KWX11635.1"/>
    </source>
</evidence>
<dbReference type="SUPFAM" id="SSF111126">
    <property type="entry name" value="Ligand-binding domain in the NO signalling and Golgi transport"/>
    <property type="match status" value="1"/>
</dbReference>
<comment type="subunit">
    <text evidence="7">Part of the multisubunit TRAPP (transport protein particle) complex.</text>
</comment>
<dbReference type="Proteomes" id="UP000070089">
    <property type="component" value="Unassembled WGS sequence"/>
</dbReference>
<dbReference type="PIRSF" id="PIRSF017479">
    <property type="entry name" value="TRAPP_I_complex_Trs31"/>
    <property type="match status" value="1"/>
</dbReference>
<evidence type="ECO:0000256" key="6">
    <source>
        <dbReference type="ARBA" id="ARBA00023034"/>
    </source>
</evidence>
<keyword evidence="4 7" id="KW-0256">Endoplasmic reticulum</keyword>
<evidence type="ECO:0000256" key="7">
    <source>
        <dbReference type="PIRNR" id="PIRNR017479"/>
    </source>
</evidence>
<keyword evidence="3 7" id="KW-0813">Transport</keyword>
<dbReference type="VEuPathDB" id="GiardiaDB:QR46_4409"/>
<dbReference type="Pfam" id="PF04051">
    <property type="entry name" value="TRAPP"/>
    <property type="match status" value="1"/>
</dbReference>
<dbReference type="InterPro" id="IPR016696">
    <property type="entry name" value="TRAPP-I_su5"/>
</dbReference>
<dbReference type="InterPro" id="IPR007194">
    <property type="entry name" value="TRAPP_component"/>
</dbReference>
<dbReference type="GO" id="GO:1990072">
    <property type="term" value="C:TRAPPIII protein complex"/>
    <property type="evidence" value="ECO:0007669"/>
    <property type="project" value="TreeGrafter"/>
</dbReference>
<evidence type="ECO:0000256" key="5">
    <source>
        <dbReference type="ARBA" id="ARBA00022892"/>
    </source>
</evidence>
<dbReference type="GO" id="GO:0005783">
    <property type="term" value="C:endoplasmic reticulum"/>
    <property type="evidence" value="ECO:0007669"/>
    <property type="project" value="UniProtKB-SubCell"/>
</dbReference>
<keyword evidence="6 7" id="KW-0333">Golgi apparatus</keyword>
<dbReference type="InterPro" id="IPR024096">
    <property type="entry name" value="NO_sig/Golgi_transp_ligand-bd"/>
</dbReference>
<reference evidence="8 9" key="1">
    <citation type="journal article" date="2015" name="Mol. Biochem. Parasitol.">
        <title>Identification of polymorphic genes for use in assemblage B genotyping assays through comparative genomics of multiple assemblage B Giardia duodenalis isolates.</title>
        <authorList>
            <person name="Wielinga C."/>
            <person name="Thompson R.C."/>
            <person name="Monis P."/>
            <person name="Ryan U."/>
        </authorList>
    </citation>
    <scope>NUCLEOTIDE SEQUENCE [LARGE SCALE GENOMIC DNA]</scope>
    <source>
        <strain evidence="8 9">BAH15c1</strain>
    </source>
</reference>
<dbReference type="CDD" id="cd14943">
    <property type="entry name" value="TRAPPC5_Trs31"/>
    <property type="match status" value="1"/>
</dbReference>
<dbReference type="GO" id="GO:1990071">
    <property type="term" value="C:TRAPPII protein complex"/>
    <property type="evidence" value="ECO:0007669"/>
    <property type="project" value="TreeGrafter"/>
</dbReference>
<dbReference type="OrthoDB" id="10254842at2759"/>
<evidence type="ECO:0000313" key="9">
    <source>
        <dbReference type="Proteomes" id="UP000070089"/>
    </source>
</evidence>
<evidence type="ECO:0000256" key="3">
    <source>
        <dbReference type="ARBA" id="ARBA00022448"/>
    </source>
</evidence>
<comment type="subcellular location">
    <subcellularLocation>
        <location evidence="1">Endoplasmic reticulum</location>
    </subcellularLocation>
    <subcellularLocation>
        <location evidence="7">Golgi apparatus</location>
        <location evidence="7">cis-Golgi network</location>
    </subcellularLocation>
</comment>
<dbReference type="GO" id="GO:1990070">
    <property type="term" value="C:TRAPPI protein complex"/>
    <property type="evidence" value="ECO:0007669"/>
    <property type="project" value="TreeGrafter"/>
</dbReference>